<comment type="caution">
    <text evidence="10">The sequence shown here is derived from an EMBL/GenBank/DDBJ whole genome shotgun (WGS) entry which is preliminary data.</text>
</comment>
<evidence type="ECO:0000259" key="9">
    <source>
        <dbReference type="Pfam" id="PF04413"/>
    </source>
</evidence>
<evidence type="ECO:0000313" key="10">
    <source>
        <dbReference type="EMBL" id="MUP37342.1"/>
    </source>
</evidence>
<comment type="similarity">
    <text evidence="8">Belongs to the glycosyltransferase group 1 family.</text>
</comment>
<evidence type="ECO:0000256" key="7">
    <source>
        <dbReference type="PIRSR" id="PIRSR639901-1"/>
    </source>
</evidence>
<comment type="function">
    <text evidence="8">Involved in lipopolysaccharide (LPS) biosynthesis. Catalyzes the transfer of 3-deoxy-D-manno-octulosonate (Kdo) residue(s) from CMP-Kdo to lipid IV(A), the tetraacyldisaccharide-1,4'-bisphosphate precursor of lipid A.</text>
</comment>
<evidence type="ECO:0000256" key="8">
    <source>
        <dbReference type="RuleBase" id="RU365103"/>
    </source>
</evidence>
<dbReference type="UniPathway" id="UPA00958"/>
<dbReference type="Proteomes" id="UP000285951">
    <property type="component" value="Unassembled WGS sequence"/>
</dbReference>
<dbReference type="EC" id="2.4.99.12" evidence="2 8"/>
<feature type="domain" description="3-deoxy-D-manno-octulosonic-acid transferase N-terminal" evidence="9">
    <location>
        <begin position="45"/>
        <end position="206"/>
    </location>
</feature>
<accession>A0A7M4D3W3</accession>
<keyword evidence="8" id="KW-1003">Cell membrane</keyword>
<reference evidence="11 12" key="1">
    <citation type="submission" date="2019-11" db="EMBL/GenBank/DDBJ databases">
        <title>Draft genome sequence of Labilibaculum sp. strain SYP isolated from Black Sea.</title>
        <authorList>
            <person name="Yadav S."/>
            <person name="Villanueva L."/>
        </authorList>
    </citation>
    <scope>NUCLEOTIDE SEQUENCE [LARGE SCALE GENOMIC DNA]</scope>
    <source>
        <strain evidence="11 12">44</strain>
    </source>
</reference>
<evidence type="ECO:0000313" key="12">
    <source>
        <dbReference type="Proteomes" id="UP000285951"/>
    </source>
</evidence>
<keyword evidence="12" id="KW-1185">Reference proteome</keyword>
<dbReference type="GO" id="GO:0009244">
    <property type="term" value="P:lipopolysaccharide core region biosynthetic process"/>
    <property type="evidence" value="ECO:0007669"/>
    <property type="project" value="UniProtKB-UniRule"/>
</dbReference>
<dbReference type="OrthoDB" id="9789797at2"/>
<dbReference type="PANTHER" id="PTHR42755:SF1">
    <property type="entry name" value="3-DEOXY-D-MANNO-OCTULOSONIC ACID TRANSFERASE, MITOCHONDRIAL-RELATED"/>
    <property type="match status" value="1"/>
</dbReference>
<sequence length="410" mass="47656">MVLFYNLSIQFYVLIVRIAAFFNPKAKQWVDGRKNLLPKIAEAVKGEENLVWFHSASLGEFEQGRPVIEKFKEEHPEYKIVLTFFSPSGYEVRKNYAGADFIFYLPPDFPSHARQFVDLVNPKMAFFIKYEFWHHYLKELKKRNIPTYIFSTIFRPNQLFFKPWGRFYRRMLSAFTHFFVQNQESEDLLKGIGFKNVSIAGDTRFDRVYSIATGSKTLPKVEGFSQGRLVLIAGSTWPKDEEFLINYINASKNNYKYIIAAHEVDENHIKNIVDQIQKPWVRYTNASKEEIEAAEVLVIDCIGVLSSLYRYGDVSYIGGGFGRGIHNTLEAATFGLPIIFGPNYHKFQEAKDLIELGASFYYEKYEELQILLDNYFENEKERLFSGDKSKKYVDSKRGASAQILNIIKFS</sequence>
<dbReference type="Gene3D" id="3.40.50.2000">
    <property type="entry name" value="Glycogen Phosphorylase B"/>
    <property type="match status" value="1"/>
</dbReference>
<name>A0A7M4D3W3_9BACT</name>
<evidence type="ECO:0000256" key="4">
    <source>
        <dbReference type="ARBA" id="ARBA00022679"/>
    </source>
</evidence>
<dbReference type="SUPFAM" id="SSF53756">
    <property type="entry name" value="UDP-Glycosyltransferase/glycogen phosphorylase"/>
    <property type="match status" value="1"/>
</dbReference>
<comment type="catalytic activity">
    <reaction evidence="6 8">
        <text>lipid IVA (E. coli) + CMP-3-deoxy-beta-D-manno-octulosonate = alpha-Kdo-(2-&gt;6)-lipid IVA (E. coli) + CMP + H(+)</text>
        <dbReference type="Rhea" id="RHEA:28066"/>
        <dbReference type="ChEBI" id="CHEBI:15378"/>
        <dbReference type="ChEBI" id="CHEBI:58603"/>
        <dbReference type="ChEBI" id="CHEBI:60364"/>
        <dbReference type="ChEBI" id="CHEBI:60377"/>
        <dbReference type="ChEBI" id="CHEBI:85987"/>
        <dbReference type="EC" id="2.4.99.12"/>
    </reaction>
</comment>
<dbReference type="InterPro" id="IPR007507">
    <property type="entry name" value="Glycos_transf_N"/>
</dbReference>
<comment type="pathway">
    <text evidence="1 8">Bacterial outer membrane biogenesis; LPS core biosynthesis.</text>
</comment>
<keyword evidence="8" id="KW-0472">Membrane</keyword>
<evidence type="ECO:0000313" key="13">
    <source>
        <dbReference type="Proteomes" id="UP000462449"/>
    </source>
</evidence>
<dbReference type="RefSeq" id="WP_156195145.1">
    <property type="nucleotide sequence ID" value="NZ_QTZN02000010.1"/>
</dbReference>
<evidence type="ECO:0000256" key="5">
    <source>
        <dbReference type="ARBA" id="ARBA00031445"/>
    </source>
</evidence>
<dbReference type="GO" id="GO:0005886">
    <property type="term" value="C:plasma membrane"/>
    <property type="evidence" value="ECO:0007669"/>
    <property type="project" value="UniProtKB-SubCell"/>
</dbReference>
<dbReference type="Gene3D" id="3.40.50.11720">
    <property type="entry name" value="3-Deoxy-D-manno-octulosonic-acid transferase, N-terminal domain"/>
    <property type="match status" value="1"/>
</dbReference>
<dbReference type="InterPro" id="IPR039901">
    <property type="entry name" value="Kdotransferase"/>
</dbReference>
<dbReference type="AlphaFoldDB" id="A0A7M4D3W3"/>
<reference evidence="10 13" key="2">
    <citation type="submission" date="2019-12" db="EMBL/GenBank/DDBJ databases">
        <title>Draft genome sequence of Labilibaculum sp. strain 44 isolated from deep waters of Black Sea.</title>
        <authorList>
            <person name="Yadav S."/>
            <person name="Villanueva L."/>
        </authorList>
    </citation>
    <scope>NUCLEOTIDE SEQUENCE [LARGE SCALE GENOMIC DNA]</scope>
    <source>
        <strain evidence="10 13">44</strain>
    </source>
</reference>
<protein>
    <recommendedName>
        <fullName evidence="3 8">3-deoxy-D-manno-octulosonic acid transferase</fullName>
        <shortName evidence="8">Kdo transferase</shortName>
        <ecNumber evidence="2 8">2.4.99.12</ecNumber>
    </recommendedName>
    <alternativeName>
        <fullName evidence="5 8">Lipid IV(A) 3-deoxy-D-manno-octulosonic acid transferase</fullName>
    </alternativeName>
</protein>
<evidence type="ECO:0000256" key="6">
    <source>
        <dbReference type="ARBA" id="ARBA00049183"/>
    </source>
</evidence>
<keyword evidence="8" id="KW-0448">Lipopolysaccharide biosynthesis</keyword>
<dbReference type="PANTHER" id="PTHR42755">
    <property type="entry name" value="3-DEOXY-MANNO-OCTULOSONATE CYTIDYLYLTRANSFERASE"/>
    <property type="match status" value="1"/>
</dbReference>
<dbReference type="Proteomes" id="UP000462449">
    <property type="component" value="Unassembled WGS sequence"/>
</dbReference>
<dbReference type="InterPro" id="IPR038107">
    <property type="entry name" value="Glycos_transf_N_sf"/>
</dbReference>
<dbReference type="Pfam" id="PF04413">
    <property type="entry name" value="Glycos_transf_N"/>
    <property type="match status" value="1"/>
</dbReference>
<dbReference type="GO" id="GO:0043842">
    <property type="term" value="F:Kdo transferase activity"/>
    <property type="evidence" value="ECO:0007669"/>
    <property type="project" value="UniProtKB-EC"/>
</dbReference>
<evidence type="ECO:0000256" key="3">
    <source>
        <dbReference type="ARBA" id="ARBA00019077"/>
    </source>
</evidence>
<dbReference type="EMBL" id="WOTW01000010">
    <property type="protein sequence ID" value="MUP37342.1"/>
    <property type="molecule type" value="Genomic_DNA"/>
</dbReference>
<gene>
    <name evidence="11" type="ORF">DWB62_005900</name>
    <name evidence="10" type="ORF">GNY23_05900</name>
</gene>
<feature type="active site" description="Proton acceptor" evidence="7">
    <location>
        <position position="60"/>
    </location>
</feature>
<proteinExistence type="inferred from homology"/>
<keyword evidence="4 8" id="KW-0808">Transferase</keyword>
<evidence type="ECO:0000313" key="11">
    <source>
        <dbReference type="EMBL" id="MVB06547.1"/>
    </source>
</evidence>
<evidence type="ECO:0000256" key="1">
    <source>
        <dbReference type="ARBA" id="ARBA00004713"/>
    </source>
</evidence>
<dbReference type="EMBL" id="QTZN02000010">
    <property type="protein sequence ID" value="MVB06547.1"/>
    <property type="molecule type" value="Genomic_DNA"/>
</dbReference>
<dbReference type="GO" id="GO:0009245">
    <property type="term" value="P:lipid A biosynthetic process"/>
    <property type="evidence" value="ECO:0007669"/>
    <property type="project" value="TreeGrafter"/>
</dbReference>
<organism evidence="10 13">
    <name type="scientific">Labilibaculum euxinus</name>
    <dbReference type="NCBI Taxonomy" id="2686357"/>
    <lineage>
        <taxon>Bacteria</taxon>
        <taxon>Pseudomonadati</taxon>
        <taxon>Bacteroidota</taxon>
        <taxon>Bacteroidia</taxon>
        <taxon>Marinilabiliales</taxon>
        <taxon>Marinifilaceae</taxon>
        <taxon>Labilibaculum</taxon>
    </lineage>
</organism>
<evidence type="ECO:0000256" key="2">
    <source>
        <dbReference type="ARBA" id="ARBA00012621"/>
    </source>
</evidence>
<comment type="subcellular location">
    <subcellularLocation>
        <location evidence="8">Cell membrane</location>
    </subcellularLocation>
</comment>